<dbReference type="Proteomes" id="UP001286313">
    <property type="component" value="Unassembled WGS sequence"/>
</dbReference>
<evidence type="ECO:0000313" key="3">
    <source>
        <dbReference type="Proteomes" id="UP001286313"/>
    </source>
</evidence>
<dbReference type="EMBL" id="JAWQEG010008094">
    <property type="protein sequence ID" value="KAK3850991.1"/>
    <property type="molecule type" value="Genomic_DNA"/>
</dbReference>
<organism evidence="2 3">
    <name type="scientific">Petrolisthes cinctipes</name>
    <name type="common">Flat porcelain crab</name>
    <dbReference type="NCBI Taxonomy" id="88211"/>
    <lineage>
        <taxon>Eukaryota</taxon>
        <taxon>Metazoa</taxon>
        <taxon>Ecdysozoa</taxon>
        <taxon>Arthropoda</taxon>
        <taxon>Crustacea</taxon>
        <taxon>Multicrustacea</taxon>
        <taxon>Malacostraca</taxon>
        <taxon>Eumalacostraca</taxon>
        <taxon>Eucarida</taxon>
        <taxon>Decapoda</taxon>
        <taxon>Pleocyemata</taxon>
        <taxon>Anomura</taxon>
        <taxon>Galatheoidea</taxon>
        <taxon>Porcellanidae</taxon>
        <taxon>Petrolisthes</taxon>
    </lineage>
</organism>
<evidence type="ECO:0000313" key="2">
    <source>
        <dbReference type="EMBL" id="KAK3850991.1"/>
    </source>
</evidence>
<evidence type="ECO:0000256" key="1">
    <source>
        <dbReference type="SAM" id="MobiDB-lite"/>
    </source>
</evidence>
<reference evidence="2" key="1">
    <citation type="submission" date="2023-10" db="EMBL/GenBank/DDBJ databases">
        <title>Genome assemblies of two species of porcelain crab, Petrolisthes cinctipes and Petrolisthes manimaculis (Anomura: Porcellanidae).</title>
        <authorList>
            <person name="Angst P."/>
        </authorList>
    </citation>
    <scope>NUCLEOTIDE SEQUENCE</scope>
    <source>
        <strain evidence="2">PB745_01</strain>
        <tissue evidence="2">Gill</tissue>
    </source>
</reference>
<name>A0AAE1EIY7_PETCI</name>
<feature type="region of interest" description="Disordered" evidence="1">
    <location>
        <begin position="1"/>
        <end position="116"/>
    </location>
</feature>
<protein>
    <submittedName>
        <fullName evidence="2">Uncharacterized protein</fullName>
    </submittedName>
</protein>
<comment type="caution">
    <text evidence="2">The sequence shown here is derived from an EMBL/GenBank/DDBJ whole genome shotgun (WGS) entry which is preliminary data.</text>
</comment>
<dbReference type="AlphaFoldDB" id="A0AAE1EIY7"/>
<gene>
    <name evidence="2" type="ORF">Pcinc_042328</name>
</gene>
<accession>A0AAE1EIY7</accession>
<keyword evidence="3" id="KW-1185">Reference proteome</keyword>
<sequence length="199" mass="22443">MLAFSPSFVSLYSKHEGDRRKRGRNGTASNEGDGRKRGRSGTASNEGDRRKRGRSGTTSTKKTEGKEEEVGQQARRRRKEKRKKWDSKHEEGRKRGRSGTASTKEKEGKEEEVEQQATKIVRAGRKRAAGVMSREGTIIYLPIGVIIRSTVRKAARLAVYDDMMMRVKNHHMPPTILVDAACSTPTAEQEQYRIINVTK</sequence>
<proteinExistence type="predicted"/>
<feature type="compositionally biased region" description="Basic residues" evidence="1">
    <location>
        <begin position="74"/>
        <end position="86"/>
    </location>
</feature>